<sequence>MVPAPSSFPITEPCIALSTYQAELNTTRTTIATEKSAMQALTLKQKLCHGCLTHEEIDKHGKLDWDVQQLIKVEEGQAAAVACLAWMCGAGGKKDGHEVKSGGVMRKECKVLE</sequence>
<dbReference type="EMBL" id="JAPUFD010000004">
    <property type="protein sequence ID" value="MDI1487025.1"/>
    <property type="molecule type" value="Genomic_DNA"/>
</dbReference>
<name>A0AA43QMK0_9LECA</name>
<keyword evidence="2" id="KW-1185">Reference proteome</keyword>
<organism evidence="1 2">
    <name type="scientific">Ramalina farinacea</name>
    <dbReference type="NCBI Taxonomy" id="258253"/>
    <lineage>
        <taxon>Eukaryota</taxon>
        <taxon>Fungi</taxon>
        <taxon>Dikarya</taxon>
        <taxon>Ascomycota</taxon>
        <taxon>Pezizomycotina</taxon>
        <taxon>Lecanoromycetes</taxon>
        <taxon>OSLEUM clade</taxon>
        <taxon>Lecanoromycetidae</taxon>
        <taxon>Lecanorales</taxon>
        <taxon>Lecanorineae</taxon>
        <taxon>Ramalinaceae</taxon>
        <taxon>Ramalina</taxon>
    </lineage>
</organism>
<accession>A0AA43QMK0</accession>
<comment type="caution">
    <text evidence="1">The sequence shown here is derived from an EMBL/GenBank/DDBJ whole genome shotgun (WGS) entry which is preliminary data.</text>
</comment>
<dbReference type="AlphaFoldDB" id="A0AA43QMK0"/>
<reference evidence="1" key="1">
    <citation type="journal article" date="2023" name="Genome Biol. Evol.">
        <title>First Whole Genome Sequence and Flow Cytometry Genome Size Data for the Lichen-Forming Fungus Ramalina farinacea (Ascomycota).</title>
        <authorList>
            <person name="Llewellyn T."/>
            <person name="Mian S."/>
            <person name="Hill R."/>
            <person name="Leitch I.J."/>
            <person name="Gaya E."/>
        </authorList>
    </citation>
    <scope>NUCLEOTIDE SEQUENCE</scope>
    <source>
        <strain evidence="1">LIQ254RAFAR</strain>
    </source>
</reference>
<evidence type="ECO:0000313" key="2">
    <source>
        <dbReference type="Proteomes" id="UP001161017"/>
    </source>
</evidence>
<evidence type="ECO:0000313" key="1">
    <source>
        <dbReference type="EMBL" id="MDI1487025.1"/>
    </source>
</evidence>
<gene>
    <name evidence="1" type="ORF">OHK93_006287</name>
</gene>
<dbReference type="Proteomes" id="UP001161017">
    <property type="component" value="Unassembled WGS sequence"/>
</dbReference>
<proteinExistence type="predicted"/>
<protein>
    <submittedName>
        <fullName evidence="1">Uncharacterized protein</fullName>
    </submittedName>
</protein>